<dbReference type="NCBIfam" id="TIGR01681">
    <property type="entry name" value="HAD-SF-IIIC"/>
    <property type="match status" value="1"/>
</dbReference>
<dbReference type="HOGENOM" id="CLU_018095_1_0_9"/>
<dbReference type="InterPro" id="IPR010037">
    <property type="entry name" value="FkbH_domain"/>
</dbReference>
<protein>
    <submittedName>
        <fullName evidence="2">BH1845 protein</fullName>
    </submittedName>
</protein>
<dbReference type="InterPro" id="IPR036412">
    <property type="entry name" value="HAD-like_sf"/>
</dbReference>
<dbReference type="SUPFAM" id="SSF56784">
    <property type="entry name" value="HAD-like"/>
    <property type="match status" value="1"/>
</dbReference>
<feature type="domain" description="BF1531-like N-terminal" evidence="1">
    <location>
        <begin position="55"/>
        <end position="249"/>
    </location>
</feature>
<dbReference type="InterPro" id="IPR010033">
    <property type="entry name" value="HAD_SF_ppase_IIIC"/>
</dbReference>
<dbReference type="InterPro" id="IPR016181">
    <property type="entry name" value="Acyl_CoA_acyltransferase"/>
</dbReference>
<dbReference type="STRING" id="272558.gene:10727743"/>
<dbReference type="InterPro" id="IPR023214">
    <property type="entry name" value="HAD_sf"/>
</dbReference>
<dbReference type="eggNOG" id="COG3882">
    <property type="taxonomic scope" value="Bacteria"/>
</dbReference>
<accession>Q9KBS9</accession>
<reference evidence="2 3" key="1">
    <citation type="journal article" date="2000" name="Nucleic Acids Res.">
        <title>Complete genome sequence of the alkaliphilic bacterium Bacillus halodurans and genomic sequence comparison with Bacillus subtilis.</title>
        <authorList>
            <person name="Takami H."/>
            <person name="Nakasone K."/>
            <person name="Takaki Y."/>
            <person name="Maeno G."/>
            <person name="Sasaki R."/>
            <person name="Masui N."/>
            <person name="Fuji F."/>
            <person name="Hirama C."/>
            <person name="Nakamura Y."/>
            <person name="Ogasawara N."/>
            <person name="Kuhara S."/>
            <person name="Horikoshi K."/>
        </authorList>
    </citation>
    <scope>NUCLEOTIDE SEQUENCE [LARGE SCALE GENOMIC DNA]</scope>
    <source>
        <strain evidence="3">ATCC BAA-125 / DSM 18197 / FERM 7344 / JCM 9153 / C-125</strain>
    </source>
</reference>
<proteinExistence type="predicted"/>
<name>Q9KBS9_HALH5</name>
<evidence type="ECO:0000313" key="2">
    <source>
        <dbReference type="EMBL" id="BAB05564.1"/>
    </source>
</evidence>
<dbReference type="AlphaFoldDB" id="Q9KBS9"/>
<evidence type="ECO:0000313" key="3">
    <source>
        <dbReference type="Proteomes" id="UP000001258"/>
    </source>
</evidence>
<dbReference type="NCBIfam" id="TIGR01686">
    <property type="entry name" value="FkbH"/>
    <property type="match status" value="1"/>
</dbReference>
<dbReference type="Pfam" id="PF21211">
    <property type="entry name" value="FkbH_N"/>
    <property type="match status" value="1"/>
</dbReference>
<dbReference type="Proteomes" id="UP000001258">
    <property type="component" value="Chromosome"/>
</dbReference>
<dbReference type="InterPro" id="IPR036514">
    <property type="entry name" value="SGNH_hydro_sf"/>
</dbReference>
<dbReference type="EMBL" id="BA000004">
    <property type="protein sequence ID" value="BAB05564.1"/>
    <property type="molecule type" value="Genomic_DNA"/>
</dbReference>
<dbReference type="PIR" id="E83880">
    <property type="entry name" value="E83880"/>
</dbReference>
<dbReference type="KEGG" id="bha:BH1845"/>
<dbReference type="Gene3D" id="3.40.630.30">
    <property type="match status" value="1"/>
</dbReference>
<dbReference type="InterPro" id="IPR049369">
    <property type="entry name" value="BF1531-like_N"/>
</dbReference>
<dbReference type="OrthoDB" id="323926at2"/>
<dbReference type="SUPFAM" id="SSF55729">
    <property type="entry name" value="Acyl-CoA N-acyltransferases (Nat)"/>
    <property type="match status" value="1"/>
</dbReference>
<organism evidence="2 3">
    <name type="scientific">Halalkalibacterium halodurans (strain ATCC BAA-125 / DSM 18197 / FERM 7344 / JCM 9153 / C-125)</name>
    <name type="common">Bacillus halodurans</name>
    <dbReference type="NCBI Taxonomy" id="272558"/>
    <lineage>
        <taxon>Bacteria</taxon>
        <taxon>Bacillati</taxon>
        <taxon>Bacillota</taxon>
        <taxon>Bacilli</taxon>
        <taxon>Bacillales</taxon>
        <taxon>Bacillaceae</taxon>
        <taxon>Halalkalibacterium (ex Joshi et al. 2022)</taxon>
    </lineage>
</organism>
<evidence type="ECO:0000259" key="1">
    <source>
        <dbReference type="Pfam" id="PF21211"/>
    </source>
</evidence>
<keyword evidence="3" id="KW-1185">Reference proteome</keyword>
<sequence length="614" mass="70353">MEREILKQIKASVNHEKPVDIQTWRPLLARLKSPIQKNKAGKLLSTWKGEGVQGRIAIVGNHTTEGLEYALTYDGIKRGLILNVLQTGYGQWALQMLQPGSELDHFQPDVTFCTLDESVVMQHLSSFDGSVESIAHALKEGLADIKQAVSTFATRTHSTIVLHTIPLPLIELKSIIGFKEKQMVSALWRQFNIQLLELHTSFDNVITLDFEVLAQAAEKMRDERMKHYASMSYSTEVWHCLSPEIVSIVAAQKGLTKKVLALDLDNTLWGGVIGDDGVTGIQLSNEFPGNQFKTLQQLIVKLYKQGVLLTIASKNDWRNVKDVFTKNEHMIITEEMLTQISCHWNPKTDSLRKMAKQLNLGLDSFVFADDHPFERDLMQRELPEVTVIPFEQDPSQYAAELVLDGLFHTFALTEEDRKRSQKYKQLVKHEELKESSTSLDEYLKKLEMILRWSVMKETHVQRVTQLSQRTNQFNLTTERLTEQDVKQTMGESSREVIFTFGLTDRFGDNGLVGYVHIEKSERLWVIRNFVMSCRVFKRQVESEVLRLLVEQAKAEGIHTIAGIYRPTVKNQLVSSFYEEHGFRLEGEKWLYNCDQSLPKISWINAQITTEEVNV</sequence>
<dbReference type="RefSeq" id="WP_010898006.1">
    <property type="nucleotide sequence ID" value="NC_002570.2"/>
</dbReference>
<gene>
    <name evidence="2" type="ordered locus">BH1845</name>
</gene>
<dbReference type="Gene3D" id="3.40.50.1000">
    <property type="entry name" value="HAD superfamily/HAD-like"/>
    <property type="match status" value="1"/>
</dbReference>
<dbReference type="Gene3D" id="3.40.50.1110">
    <property type="entry name" value="SGNH hydrolase"/>
    <property type="match status" value="1"/>
</dbReference>